<dbReference type="Proteomes" id="UP000824881">
    <property type="component" value="Unassembled WGS sequence"/>
</dbReference>
<gene>
    <name evidence="1" type="ORF">CCMSSC00406_0002261</name>
</gene>
<reference evidence="1 2" key="1">
    <citation type="journal article" date="2021" name="Appl. Environ. Microbiol.">
        <title>Genetic linkage and physical mapping for an oyster mushroom Pleurotus cornucopiae and QTL analysis for the trait cap color.</title>
        <authorList>
            <person name="Zhang Y."/>
            <person name="Gao W."/>
            <person name="Sonnenberg A."/>
            <person name="Chen Q."/>
            <person name="Zhang J."/>
            <person name="Huang C."/>
        </authorList>
    </citation>
    <scope>NUCLEOTIDE SEQUENCE [LARGE SCALE GENOMIC DNA]</scope>
    <source>
        <strain evidence="1">CCMSSC00406</strain>
    </source>
</reference>
<dbReference type="EMBL" id="WQMT02000003">
    <property type="protein sequence ID" value="KAG9224588.1"/>
    <property type="molecule type" value="Genomic_DNA"/>
</dbReference>
<name>A0ACB7J207_PLECO</name>
<evidence type="ECO:0000313" key="2">
    <source>
        <dbReference type="Proteomes" id="UP000824881"/>
    </source>
</evidence>
<evidence type="ECO:0000313" key="1">
    <source>
        <dbReference type="EMBL" id="KAG9224588.1"/>
    </source>
</evidence>
<organism evidence="1 2">
    <name type="scientific">Pleurotus cornucopiae</name>
    <name type="common">Cornucopia mushroom</name>
    <dbReference type="NCBI Taxonomy" id="5321"/>
    <lineage>
        <taxon>Eukaryota</taxon>
        <taxon>Fungi</taxon>
        <taxon>Dikarya</taxon>
        <taxon>Basidiomycota</taxon>
        <taxon>Agaricomycotina</taxon>
        <taxon>Agaricomycetes</taxon>
        <taxon>Agaricomycetidae</taxon>
        <taxon>Agaricales</taxon>
        <taxon>Pleurotineae</taxon>
        <taxon>Pleurotaceae</taxon>
        <taxon>Pleurotus</taxon>
    </lineage>
</organism>
<protein>
    <submittedName>
        <fullName evidence="1">Uncharacterized protein</fullName>
    </submittedName>
</protein>
<proteinExistence type="predicted"/>
<sequence>MPPAPKSPSSAAKKAGGGAPKAKGAVRAKSGCYTCRIRRKKCDEQPNEQGFCQTCVRLRLECLGFGAKRPEWLRESRNVTELREKIKGFLASQGMIKGHSGSGPRTAEQEPQILRLNDDAFPAQPIIAPHLALSDPTRGDPNRVLLPPFNNLSAVRETWAVHPHPPLGYPSVPPPPHDMRPGTPGSPYYHHSPESAQAQPVYTSPSLSSNSLAFYQPQPPLRYSSKQPWGYSSFGPHYHGLVPFDAEEYDESQVDPALLGVNNGMLSYSRDSPEMNLSPNPEIDALVQHYMSTVVGIQYLLANKSDTATMIFNTVQNNAFVRNAVRLLASVHRHKRVTGPEDMALQRVETNAYGIYHELLQQLMPSGQRRGYTREDAMTALLIISSLLFDGGMGDWRAWLRIAYIYVDSIFQEFSNPADALARVSDAKMSFIIKTTLWFDVIASVTSQEPPHYLHIIDELFSPEQARIDEGYSTVSMLDVMGCDNNTFWAMARTSALSCWKQDRITRGSLSVPELVTKGTDIEQALTHAYYPTQQADAKDEDICRIRTSEIFRASTLAWLHSIISGDRPNVPEVSNAVQTTLKCLTNIPSTTPREQRLERSIVRSTVFSIFVCGVFATKRQDRDILLCHLAKQSADNVGNCTAISGLMASIWEQYDRDGRRSPGSSPSEAEDTLSSSNVSPSSTTSPLAMIPASVDGSDSPSSRSNKGTPNRIPLDLPRTQTASKGGCWTCRLRRKKCDEQREGDSCRTCIRLKIKCLGWGSKRPDWMRDKQEVERYKADIKAQLTRAGLIRGQPRTNPISTPANLPSTASSSSMSSGYRHTADPGPSSSSHPREYHHHPSNSLDFGYHPLGQPQPPHPNSRQSRLYHTSAPQHSHYMPEMPGLSNSIFGDLPPASFDPTLAPTMDPTSSNFFSAHDFGQPSTSPSSAPGSSSATPALGLGGTTNQYPLEFGIVESSSTGFGQSFGLPTPNPTPIFPDQSSQQQTNLQGDLVMYYFENVRKVQYIFAGNSVTNVTYSLILQEPRGAVTNAVCALASLHHTAMRVAQGLEPPDPNPEFSTARYFHDEAYLQLVNSKAMRGHYNEADAIAALHLVSFSLFSGGATNWRQVLSVAYEWVAQLGLPADENAQPKLMGMRPIEQVIVKTTMWFDIFSSVSFSPPPRFLGLWKYLLTPGYWPSHLPGDDLTSPTVHSSSSPIHMEALMGCPDDAVLAIGEISALAHWKENELRKGTLSIRELLRRGDLIEAALRQNHGDIFNSPGSPLHPNLAQSASNGNGELSSTPQPAFPTDDMRRVIASIFRESAVLYLQTVLNGCNPGVVEISQSVDQLVHLLQQLPRSELDRSLVFPICIAGCMTDSSPQREFIKGRLQAQDEGWGNIRQTRALMELVWRKRDVEGSADWRQMLWERPMPLLLV</sequence>
<comment type="caution">
    <text evidence="1">The sequence shown here is derived from an EMBL/GenBank/DDBJ whole genome shotgun (WGS) entry which is preliminary data.</text>
</comment>
<accession>A0ACB7J207</accession>
<keyword evidence="2" id="KW-1185">Reference proteome</keyword>